<protein>
    <submittedName>
        <fullName evidence="1">Uncharacterized protein</fullName>
    </submittedName>
</protein>
<dbReference type="EMBL" id="BPLR01019630">
    <property type="protein sequence ID" value="GIX69927.1"/>
    <property type="molecule type" value="Genomic_DNA"/>
</dbReference>
<reference evidence="1 2" key="1">
    <citation type="submission" date="2021-06" db="EMBL/GenBank/DDBJ databases">
        <title>Caerostris extrusa draft genome.</title>
        <authorList>
            <person name="Kono N."/>
            <person name="Arakawa K."/>
        </authorList>
    </citation>
    <scope>NUCLEOTIDE SEQUENCE [LARGE SCALE GENOMIC DNA]</scope>
</reference>
<comment type="caution">
    <text evidence="1">The sequence shown here is derived from an EMBL/GenBank/DDBJ whole genome shotgun (WGS) entry which is preliminary data.</text>
</comment>
<proteinExistence type="predicted"/>
<evidence type="ECO:0000313" key="1">
    <source>
        <dbReference type="EMBL" id="GIX69927.1"/>
    </source>
</evidence>
<dbReference type="Proteomes" id="UP001054945">
    <property type="component" value="Unassembled WGS sequence"/>
</dbReference>
<evidence type="ECO:0000313" key="2">
    <source>
        <dbReference type="Proteomes" id="UP001054945"/>
    </source>
</evidence>
<dbReference type="AlphaFoldDB" id="A0AAV4ME10"/>
<sequence length="84" mass="9868">MVSLRTTMVPMKNKKNGIIMNHYGTNEEQEEWLEDSSVGFNEKRRWCTSHRHLGCVNSKLWEINNGTVRKWPISILDTYCDGPR</sequence>
<organism evidence="1 2">
    <name type="scientific">Caerostris extrusa</name>
    <name type="common">Bark spider</name>
    <name type="synonym">Caerostris bankana</name>
    <dbReference type="NCBI Taxonomy" id="172846"/>
    <lineage>
        <taxon>Eukaryota</taxon>
        <taxon>Metazoa</taxon>
        <taxon>Ecdysozoa</taxon>
        <taxon>Arthropoda</taxon>
        <taxon>Chelicerata</taxon>
        <taxon>Arachnida</taxon>
        <taxon>Araneae</taxon>
        <taxon>Araneomorphae</taxon>
        <taxon>Entelegynae</taxon>
        <taxon>Araneoidea</taxon>
        <taxon>Araneidae</taxon>
        <taxon>Caerostris</taxon>
    </lineage>
</organism>
<keyword evidence="2" id="KW-1185">Reference proteome</keyword>
<name>A0AAV4ME10_CAEEX</name>
<accession>A0AAV4ME10</accession>
<gene>
    <name evidence="1" type="ORF">CEXT_809701</name>
</gene>